<dbReference type="RefSeq" id="WP_074828834.1">
    <property type="nucleotide sequence ID" value="NZ_FOAT01000001.1"/>
</dbReference>
<dbReference type="NCBIfam" id="TIGR02867">
    <property type="entry name" value="spore_II_P"/>
    <property type="match status" value="1"/>
</dbReference>
<keyword evidence="1" id="KW-0732">Signal</keyword>
<feature type="chain" id="PRO_5010252965" evidence="1">
    <location>
        <begin position="28"/>
        <end position="376"/>
    </location>
</feature>
<dbReference type="OrthoDB" id="1633470at2"/>
<evidence type="ECO:0000256" key="1">
    <source>
        <dbReference type="SAM" id="SignalP"/>
    </source>
</evidence>
<evidence type="ECO:0000313" key="3">
    <source>
        <dbReference type="Proteomes" id="UP000186015"/>
    </source>
</evidence>
<dbReference type="Proteomes" id="UP000186015">
    <property type="component" value="Unassembled WGS sequence"/>
</dbReference>
<proteinExistence type="predicted"/>
<organism evidence="2 3">
    <name type="scientific">Ruminococcus albus</name>
    <dbReference type="NCBI Taxonomy" id="1264"/>
    <lineage>
        <taxon>Bacteria</taxon>
        <taxon>Bacillati</taxon>
        <taxon>Bacillota</taxon>
        <taxon>Clostridia</taxon>
        <taxon>Eubacteriales</taxon>
        <taxon>Oscillospiraceae</taxon>
        <taxon>Ruminococcus</taxon>
    </lineage>
</organism>
<feature type="signal peptide" evidence="1">
    <location>
        <begin position="1"/>
        <end position="27"/>
    </location>
</feature>
<dbReference type="EMBL" id="FOAT01000001">
    <property type="protein sequence ID" value="SEK28330.1"/>
    <property type="molecule type" value="Genomic_DNA"/>
</dbReference>
<reference evidence="2 3" key="1">
    <citation type="submission" date="2016-10" db="EMBL/GenBank/DDBJ databases">
        <authorList>
            <person name="de Groot N.N."/>
        </authorList>
    </citation>
    <scope>NUCLEOTIDE SEQUENCE [LARGE SCALE GENOMIC DNA]</scope>
    <source>
        <strain evidence="2 3">KH2T6</strain>
    </source>
</reference>
<gene>
    <name evidence="2" type="ORF">SAMN05216469_101366</name>
</gene>
<dbReference type="Pfam" id="PF07454">
    <property type="entry name" value="SpoIIP"/>
    <property type="match status" value="1"/>
</dbReference>
<evidence type="ECO:0000313" key="2">
    <source>
        <dbReference type="EMBL" id="SEK28330.1"/>
    </source>
</evidence>
<dbReference type="AlphaFoldDB" id="A0A1H7FVV9"/>
<sequence length="376" mass="41648">MGLKTVCTRALLCIFAVFVVPMCIFHAAKHSDGITAVCEGASKLLVIDRGSYQKIRGNTLPAGADISSRSYWDIALAQTEREPERVSAEIPSPLPAEDVSGMIPYPEDLTDHDGAIQKYTYLRSDEPQFFDIPTGGQVRNCTLYDNAELLELSSEGLPFDTDFSDGEPVVLIYHTHATESFELTDKDWYDSDFYGKTTQRDKNIISVGDRICEQLDAAGIPYIHDTLVHDYPSYDDAYYSSREAVQKILAEYPSIKVCLDIHRDGIERSDGTRIAPVAEIDGREAAQIMIISCADDGSGNIPNFRENFRFACAFQSEIENRFQGLTRPVLFDTRYYNQDLSSGSLLIEVGSHGNTLAQAQYSGELLGKALAGLFNG</sequence>
<name>A0A1H7FVV9_RUMAL</name>
<protein>
    <submittedName>
        <fullName evidence="2">Stage II sporulation protein P</fullName>
    </submittedName>
</protein>
<dbReference type="InterPro" id="IPR010897">
    <property type="entry name" value="Spore_II_P"/>
</dbReference>
<accession>A0A1H7FVV9</accession>